<organism evidence="1 2">
    <name type="scientific">Dentiscutata erythropus</name>
    <dbReference type="NCBI Taxonomy" id="1348616"/>
    <lineage>
        <taxon>Eukaryota</taxon>
        <taxon>Fungi</taxon>
        <taxon>Fungi incertae sedis</taxon>
        <taxon>Mucoromycota</taxon>
        <taxon>Glomeromycotina</taxon>
        <taxon>Glomeromycetes</taxon>
        <taxon>Diversisporales</taxon>
        <taxon>Gigasporaceae</taxon>
        <taxon>Dentiscutata</taxon>
    </lineage>
</organism>
<protein>
    <submittedName>
        <fullName evidence="1">15245_t:CDS:1</fullName>
    </submittedName>
</protein>
<dbReference type="AlphaFoldDB" id="A0A9N9ETI5"/>
<gene>
    <name evidence="1" type="ORF">DERYTH_LOCUS12261</name>
</gene>
<feature type="non-terminal residue" evidence="1">
    <location>
        <position position="1"/>
    </location>
</feature>
<evidence type="ECO:0000313" key="1">
    <source>
        <dbReference type="EMBL" id="CAG8689194.1"/>
    </source>
</evidence>
<dbReference type="OrthoDB" id="2368878at2759"/>
<keyword evidence="2" id="KW-1185">Reference proteome</keyword>
<sequence length="382" mass="43623">TGSRLNQLNQNNFFAKKLDRVSKEMQGDKNEVVLKTLEQSKFLTDYLSQINVANHEASQDGTEIPCIAFSARKFETTFISSDLISRSVEFDKLMAKIDNIEHVLKQNIITIKDEMFKIGSSLTHEVQSSRGGIHIDIFREEISKQINNIFPKLIQDIKLKHEENTKFLEQSFSTQVEELKRELSIHHRLLENVLENQKIANCQQCLTAPTGSTSGTGSSLKQKSYNTFVKQEETEYSIPKSSIGGINTRFEQALDPKLHVKEANKIDEQRFTQLKSLSNNQTTFQEPSFDGSEFMTQTRSTPSIHTLKKSEQKYVLRQNNTKEAHLSLTIPERSSQSDSTNCPPITKLNSTAKIKRKLIIDVDLEQEIKEALSNRSNKQLKR</sequence>
<reference evidence="1" key="1">
    <citation type="submission" date="2021-06" db="EMBL/GenBank/DDBJ databases">
        <authorList>
            <person name="Kallberg Y."/>
            <person name="Tangrot J."/>
            <person name="Rosling A."/>
        </authorList>
    </citation>
    <scope>NUCLEOTIDE SEQUENCE</scope>
    <source>
        <strain evidence="1">MA453B</strain>
    </source>
</reference>
<evidence type="ECO:0000313" key="2">
    <source>
        <dbReference type="Proteomes" id="UP000789405"/>
    </source>
</evidence>
<proteinExistence type="predicted"/>
<name>A0A9N9ETI5_9GLOM</name>
<comment type="caution">
    <text evidence="1">The sequence shown here is derived from an EMBL/GenBank/DDBJ whole genome shotgun (WGS) entry which is preliminary data.</text>
</comment>
<accession>A0A9N9ETI5</accession>
<dbReference type="EMBL" id="CAJVPY010007945">
    <property type="protein sequence ID" value="CAG8689194.1"/>
    <property type="molecule type" value="Genomic_DNA"/>
</dbReference>
<dbReference type="Proteomes" id="UP000789405">
    <property type="component" value="Unassembled WGS sequence"/>
</dbReference>